<keyword evidence="3" id="KW-0808">Transferase</keyword>
<dbReference type="SUPFAM" id="SSF53335">
    <property type="entry name" value="S-adenosyl-L-methionine-dependent methyltransferases"/>
    <property type="match status" value="1"/>
</dbReference>
<dbReference type="GO" id="GO:0008757">
    <property type="term" value="F:S-adenosylmethionine-dependent methyltransferase activity"/>
    <property type="evidence" value="ECO:0007669"/>
    <property type="project" value="InterPro"/>
</dbReference>
<accession>A0A9N8JNZ2</accession>
<name>A0A9N8JNZ2_9PEZI</name>
<dbReference type="InterPro" id="IPR013216">
    <property type="entry name" value="Methyltransf_11"/>
</dbReference>
<gene>
    <name evidence="5" type="ORF">AWRI4619_LOCUS6914</name>
</gene>
<dbReference type="Proteomes" id="UP000716446">
    <property type="component" value="Unassembled WGS sequence"/>
</dbReference>
<comment type="similarity">
    <text evidence="1">Belongs to the methyltransferase superfamily.</text>
</comment>
<keyword evidence="2" id="KW-0489">Methyltransferase</keyword>
<sequence>MTSAPGRINPSAQNGFSNAALYDKHRPSFPAHSVSVLLDGVRVADSPQATVVDLAAGTGKFTELLADRDEGYEIITIEPHADMRKVLEDKHLKGVSVQDGLSTDMKSLKDESVDAVIAAQAFHWFANLESLEEINRVLQPHGAFGVIWNIESSYSASYQPHPIFTYHLIETLNYALDNAPKSHAATTAWEQKLQDLILSFDDNQPRFRHEQWRKVFDSQLSSNPLSITSSAEPLFSLPLAENVEEWSVWLSEEALWDRLNTLSQIAVLDGEEKEEVRNVVKEALKGDDVQRNENGEFELHGMTVSVWTTKIPQKGAESLFTTVKDALAGRT</sequence>
<evidence type="ECO:0000256" key="1">
    <source>
        <dbReference type="ARBA" id="ARBA00008361"/>
    </source>
</evidence>
<dbReference type="PANTHER" id="PTHR44942:SF4">
    <property type="entry name" value="METHYLTRANSFERASE TYPE 11 DOMAIN-CONTAINING PROTEIN"/>
    <property type="match status" value="1"/>
</dbReference>
<dbReference type="Pfam" id="PF08241">
    <property type="entry name" value="Methyltransf_11"/>
    <property type="match status" value="1"/>
</dbReference>
<evidence type="ECO:0000256" key="2">
    <source>
        <dbReference type="ARBA" id="ARBA00022603"/>
    </source>
</evidence>
<dbReference type="AlphaFoldDB" id="A0A9N8JNZ2"/>
<protein>
    <recommendedName>
        <fullName evidence="4">Methyltransferase type 11 domain-containing protein</fullName>
    </recommendedName>
</protein>
<evidence type="ECO:0000259" key="4">
    <source>
        <dbReference type="Pfam" id="PF08241"/>
    </source>
</evidence>
<evidence type="ECO:0000313" key="6">
    <source>
        <dbReference type="Proteomes" id="UP000716446"/>
    </source>
</evidence>
<reference evidence="5" key="1">
    <citation type="submission" date="2020-06" db="EMBL/GenBank/DDBJ databases">
        <authorList>
            <person name="Onetto C."/>
        </authorList>
    </citation>
    <scope>NUCLEOTIDE SEQUENCE</scope>
</reference>
<dbReference type="PANTHER" id="PTHR44942">
    <property type="entry name" value="METHYLTRANSF_11 DOMAIN-CONTAINING PROTEIN"/>
    <property type="match status" value="1"/>
</dbReference>
<comment type="caution">
    <text evidence="5">The sequence shown here is derived from an EMBL/GenBank/DDBJ whole genome shotgun (WGS) entry which is preliminary data.</text>
</comment>
<dbReference type="CDD" id="cd02440">
    <property type="entry name" value="AdoMet_MTases"/>
    <property type="match status" value="1"/>
</dbReference>
<proteinExistence type="inferred from homology"/>
<organism evidence="5 6">
    <name type="scientific">Aureobasidium vineae</name>
    <dbReference type="NCBI Taxonomy" id="2773715"/>
    <lineage>
        <taxon>Eukaryota</taxon>
        <taxon>Fungi</taxon>
        <taxon>Dikarya</taxon>
        <taxon>Ascomycota</taxon>
        <taxon>Pezizomycotina</taxon>
        <taxon>Dothideomycetes</taxon>
        <taxon>Dothideomycetidae</taxon>
        <taxon>Dothideales</taxon>
        <taxon>Saccotheciaceae</taxon>
        <taxon>Aureobasidium</taxon>
    </lineage>
</organism>
<dbReference type="GO" id="GO:0032259">
    <property type="term" value="P:methylation"/>
    <property type="evidence" value="ECO:0007669"/>
    <property type="project" value="UniProtKB-KW"/>
</dbReference>
<evidence type="ECO:0000256" key="3">
    <source>
        <dbReference type="ARBA" id="ARBA00022679"/>
    </source>
</evidence>
<dbReference type="Gene3D" id="3.40.50.150">
    <property type="entry name" value="Vaccinia Virus protein VP39"/>
    <property type="match status" value="1"/>
</dbReference>
<evidence type="ECO:0000313" key="5">
    <source>
        <dbReference type="EMBL" id="CAD0091876.1"/>
    </source>
</evidence>
<dbReference type="InterPro" id="IPR051052">
    <property type="entry name" value="Diverse_substrate_MTase"/>
</dbReference>
<feature type="domain" description="Methyltransferase type 11" evidence="4">
    <location>
        <begin position="52"/>
        <end position="144"/>
    </location>
</feature>
<dbReference type="EMBL" id="CAIJEN010000013">
    <property type="protein sequence ID" value="CAD0091876.1"/>
    <property type="molecule type" value="Genomic_DNA"/>
</dbReference>
<keyword evidence="6" id="KW-1185">Reference proteome</keyword>
<dbReference type="InterPro" id="IPR029063">
    <property type="entry name" value="SAM-dependent_MTases_sf"/>
</dbReference>